<dbReference type="EMBL" id="AP024233">
    <property type="protein sequence ID" value="BCO09777.1"/>
    <property type="molecule type" value="Genomic_DNA"/>
</dbReference>
<evidence type="ECO:0000313" key="3">
    <source>
        <dbReference type="Proteomes" id="UP001063350"/>
    </source>
</evidence>
<evidence type="ECO:0000313" key="2">
    <source>
        <dbReference type="EMBL" id="BCO09777.1"/>
    </source>
</evidence>
<dbReference type="AlphaFoldDB" id="A0A915XKB4"/>
<dbReference type="Proteomes" id="UP001063350">
    <property type="component" value="Chromosome"/>
</dbReference>
<organism evidence="2 3">
    <name type="scientific">Desulfolithobacter dissulfuricans</name>
    <dbReference type="NCBI Taxonomy" id="2795293"/>
    <lineage>
        <taxon>Bacteria</taxon>
        <taxon>Pseudomonadati</taxon>
        <taxon>Thermodesulfobacteriota</taxon>
        <taxon>Desulfobulbia</taxon>
        <taxon>Desulfobulbales</taxon>
        <taxon>Desulfobulbaceae</taxon>
        <taxon>Desulfolithobacter</taxon>
    </lineage>
</organism>
<name>A0A915XKB4_9BACT</name>
<dbReference type="SUPFAM" id="SSF52540">
    <property type="entry name" value="P-loop containing nucleoside triphosphate hydrolases"/>
    <property type="match status" value="1"/>
</dbReference>
<accession>A0A915XKB4</accession>
<reference evidence="2" key="1">
    <citation type="submission" date="2020-12" db="EMBL/GenBank/DDBJ databases">
        <title>Desulfobium dissulfuricans gen. nov., sp. nov., a novel mesophilic, sulfate-reducing bacterium isolated from a deep-sea hydrothermal vent.</title>
        <authorList>
            <person name="Hashimoto Y."/>
            <person name="Tame A."/>
            <person name="Sawayama S."/>
            <person name="Miyazaki J."/>
            <person name="Takai K."/>
            <person name="Nakagawa S."/>
        </authorList>
    </citation>
    <scope>NUCLEOTIDE SEQUENCE</scope>
    <source>
        <strain evidence="2">GF1</strain>
    </source>
</reference>
<feature type="coiled-coil region" evidence="1">
    <location>
        <begin position="272"/>
        <end position="299"/>
    </location>
</feature>
<dbReference type="Gene3D" id="3.40.50.300">
    <property type="entry name" value="P-loop containing nucleotide triphosphate hydrolases"/>
    <property type="match status" value="1"/>
</dbReference>
<keyword evidence="1" id="KW-0175">Coiled coil</keyword>
<proteinExistence type="predicted"/>
<gene>
    <name evidence="2" type="ORF">GF1_21530</name>
</gene>
<evidence type="ECO:0000256" key="1">
    <source>
        <dbReference type="SAM" id="Coils"/>
    </source>
</evidence>
<dbReference type="InterPro" id="IPR027417">
    <property type="entry name" value="P-loop_NTPase"/>
</dbReference>
<evidence type="ECO:0008006" key="4">
    <source>
        <dbReference type="Google" id="ProtNLM"/>
    </source>
</evidence>
<protein>
    <recommendedName>
        <fullName evidence="4">Sulfotransferase domain-containing protein</fullName>
    </recommendedName>
</protein>
<keyword evidence="3" id="KW-1185">Reference proteome</keyword>
<dbReference type="KEGG" id="ddu:GF1_21530"/>
<sequence length="299" mass="35318">MFGWYSMFNLNWFYSFGFFSKKKEPRPERIVIIHNHLFKNAGTTIDFALRRNFGEGFVDHRDDDNMRKGAAYLGPYLSENPWIRSVSTHHLTLPLPSLDKVLLPQIVMLRDPIERVTSVYNFERRQTEATTPGALFATQHDLKEYVQWRMNPDVGNTIRNFYISRCLPPRKFKKKPFTAEEFERACAFLRSVPLLGLVERFDESMVLMEEFLREYIPEIDLSYIPQNVGQKRQSAGERRELLRQELGEELFQELQEKNREDIALYELGKSLLRERINKVDDLEAKLQDFRNRCARLVAA</sequence>